<comment type="subcellular location">
    <subcellularLocation>
        <location evidence="1">Cytoplasm</location>
    </subcellularLocation>
</comment>
<dbReference type="Pfam" id="PF14484">
    <property type="entry name" value="FISNA"/>
    <property type="match status" value="1"/>
</dbReference>
<proteinExistence type="predicted"/>
<dbReference type="Gene3D" id="3.40.50.300">
    <property type="entry name" value="P-loop containing nucleotide triphosphate hydrolases"/>
    <property type="match status" value="1"/>
</dbReference>
<dbReference type="Pfam" id="PF05729">
    <property type="entry name" value="NACHT"/>
    <property type="match status" value="1"/>
</dbReference>
<accession>A0A671MGU3</accession>
<organism evidence="8 9">
    <name type="scientific">Sinocyclocheilus anshuiensis</name>
    <dbReference type="NCBI Taxonomy" id="1608454"/>
    <lineage>
        <taxon>Eukaryota</taxon>
        <taxon>Metazoa</taxon>
        <taxon>Chordata</taxon>
        <taxon>Craniata</taxon>
        <taxon>Vertebrata</taxon>
        <taxon>Euteleostomi</taxon>
        <taxon>Actinopterygii</taxon>
        <taxon>Neopterygii</taxon>
        <taxon>Teleostei</taxon>
        <taxon>Ostariophysi</taxon>
        <taxon>Cypriniformes</taxon>
        <taxon>Cyprinidae</taxon>
        <taxon>Cyprininae</taxon>
        <taxon>Sinocyclocheilus</taxon>
    </lineage>
</organism>
<dbReference type="SUPFAM" id="SSF52047">
    <property type="entry name" value="RNI-like"/>
    <property type="match status" value="1"/>
</dbReference>
<sequence length="922" mass="105483">MKLTKKFQFLHEGTEQQGRPTLLNEIYTELYITDAKEIIEECEIRQIETAAMKAVTEDRPINCNDIFTRLPGQNQPIRTVLTKGFAGIGKTVSVQKFILDWAERKANLDIHFIFPLPFRELNLINDKKLSLLDLLQVFFPETKEMDIFSDKYKVLFIFDGLDECRFPLNFPSNEILQNATKETSVDVLLTNLIAGNLLPSALIWITSRPAAADLIPSKCVHRMTEVRGFNDPQKVQYFRKRISDQSLADRIISHLKSSRSLYIMCHIPVFCWISATVLEKMLSQAESGEIPKTLTQMYTHFLIIQTNIKHEKDYEKNVTDEDMILKLGKVAFQQLVKGNVIFYEEDLRECGIDVTEASVYSGLCTQIFREEFGLHLGKIYCFVHLSIQEHLAAMYVHHTFTTQKINVLHFLIIQTNIKHEKDYEKNVTDEDMILKLAKLAFQQLAKHNAIFYEEDLRECGIDVTEASVYSGLCTQIFREEFGLHLGKIYCFVHLSIQEHLAAMYVHHTFTTQKINVLHQLTEPSQEATYTQIPIFDLHQKAVDETLQNKNSHLGLFLRFLLGFSLYSNQTLLKVLLSQTETRYHNLEKTVKYIKKKIEEHPTPEKFISLFHCLNDLGDSSLVEQIQRYLNQRALTTAKLTPLQWSAVVFALLTSENLDVFELKAYAWKTNCAQMVRVLWHLVPVVKASRSVRYVIMTMHLRNSIIQTVLLFILYHLIYFEIKPSVHFVIFHRLAHCELTPKCCRPLAEALASESSCLMEMNLNGNVLKDAGVKLLSEGLGSFNCKLQIMGMNGCGVTDEGCAALASALISNPSHLRELDLSFNKLGGRGVQCLSDGLKNALCKVEKLKLRKCDVTDEGCAALDSALASNPSHLRELDLSGNNVRDLGAKWLFVALQNPKFKLKNHKFVRVCPELWECVLFLL</sequence>
<keyword evidence="6" id="KW-0067">ATP-binding</keyword>
<evidence type="ECO:0000256" key="1">
    <source>
        <dbReference type="ARBA" id="ARBA00004496"/>
    </source>
</evidence>
<dbReference type="Ensembl" id="ENSSANT00000033819.1">
    <property type="protein sequence ID" value="ENSSANP00000031765.1"/>
    <property type="gene ID" value="ENSSANG00000016202.1"/>
</dbReference>
<dbReference type="Pfam" id="PF13516">
    <property type="entry name" value="LRR_6"/>
    <property type="match status" value="4"/>
</dbReference>
<dbReference type="SUPFAM" id="SSF52540">
    <property type="entry name" value="P-loop containing nucleoside triphosphate hydrolases"/>
    <property type="match status" value="1"/>
</dbReference>
<dbReference type="InterPro" id="IPR027417">
    <property type="entry name" value="P-loop_NTPase"/>
</dbReference>
<dbReference type="PROSITE" id="PS50837">
    <property type="entry name" value="NACHT"/>
    <property type="match status" value="1"/>
</dbReference>
<dbReference type="Proteomes" id="UP000472260">
    <property type="component" value="Unassembled WGS sequence"/>
</dbReference>
<evidence type="ECO:0000256" key="3">
    <source>
        <dbReference type="ARBA" id="ARBA00022614"/>
    </source>
</evidence>
<keyword evidence="3" id="KW-0433">Leucine-rich repeat</keyword>
<dbReference type="InterPro" id="IPR041075">
    <property type="entry name" value="NOD1/2_WH"/>
</dbReference>
<dbReference type="InterPro" id="IPR007111">
    <property type="entry name" value="NACHT_NTPase"/>
</dbReference>
<dbReference type="Pfam" id="PF17776">
    <property type="entry name" value="NLRC4_HD2"/>
    <property type="match status" value="1"/>
</dbReference>
<dbReference type="SMART" id="SM01288">
    <property type="entry name" value="FISNA"/>
    <property type="match status" value="1"/>
</dbReference>
<dbReference type="Gene3D" id="3.80.10.10">
    <property type="entry name" value="Ribonuclease Inhibitor"/>
    <property type="match status" value="1"/>
</dbReference>
<dbReference type="FunFam" id="3.40.50.300:FF:000210">
    <property type="entry name" value="Si:dkey-16p6.1"/>
    <property type="match status" value="1"/>
</dbReference>
<dbReference type="InterPro" id="IPR001611">
    <property type="entry name" value="Leu-rich_rpt"/>
</dbReference>
<dbReference type="SMART" id="SM00368">
    <property type="entry name" value="LRR_RI"/>
    <property type="match status" value="6"/>
</dbReference>
<evidence type="ECO:0000256" key="4">
    <source>
        <dbReference type="ARBA" id="ARBA00022737"/>
    </source>
</evidence>
<name>A0A671MGU3_9TELE</name>
<dbReference type="GO" id="GO:0005737">
    <property type="term" value="C:cytoplasm"/>
    <property type="evidence" value="ECO:0007669"/>
    <property type="project" value="UniProtKB-SubCell"/>
</dbReference>
<feature type="domain" description="NACHT" evidence="7">
    <location>
        <begin position="78"/>
        <end position="211"/>
    </location>
</feature>
<keyword evidence="9" id="KW-1185">Reference proteome</keyword>
<dbReference type="Pfam" id="PF17779">
    <property type="entry name" value="WHD_NOD2"/>
    <property type="match status" value="2"/>
</dbReference>
<reference evidence="8" key="1">
    <citation type="submission" date="2025-08" db="UniProtKB">
        <authorList>
            <consortium name="Ensembl"/>
        </authorList>
    </citation>
    <scope>IDENTIFICATION</scope>
</reference>
<dbReference type="InterPro" id="IPR051261">
    <property type="entry name" value="NLR"/>
</dbReference>
<reference evidence="8" key="2">
    <citation type="submission" date="2025-09" db="UniProtKB">
        <authorList>
            <consortium name="Ensembl"/>
        </authorList>
    </citation>
    <scope>IDENTIFICATION</scope>
</reference>
<dbReference type="InterPro" id="IPR041267">
    <property type="entry name" value="NLRP_HD2"/>
</dbReference>
<dbReference type="InterPro" id="IPR029495">
    <property type="entry name" value="NACHT-assoc"/>
</dbReference>
<protein>
    <submittedName>
        <fullName evidence="8">Si:dkey-23k10.2</fullName>
    </submittedName>
</protein>
<evidence type="ECO:0000313" key="9">
    <source>
        <dbReference type="Proteomes" id="UP000472260"/>
    </source>
</evidence>
<evidence type="ECO:0000256" key="5">
    <source>
        <dbReference type="ARBA" id="ARBA00022741"/>
    </source>
</evidence>
<dbReference type="AlphaFoldDB" id="A0A671MGU3"/>
<evidence type="ECO:0000256" key="6">
    <source>
        <dbReference type="ARBA" id="ARBA00022840"/>
    </source>
</evidence>
<keyword evidence="2" id="KW-0963">Cytoplasm</keyword>
<evidence type="ECO:0000313" key="8">
    <source>
        <dbReference type="Ensembl" id="ENSSANP00000031765.1"/>
    </source>
</evidence>
<evidence type="ECO:0000256" key="2">
    <source>
        <dbReference type="ARBA" id="ARBA00022490"/>
    </source>
</evidence>
<evidence type="ECO:0000259" key="7">
    <source>
        <dbReference type="PROSITE" id="PS50837"/>
    </source>
</evidence>
<keyword evidence="4" id="KW-0677">Repeat</keyword>
<dbReference type="GO" id="GO:0005524">
    <property type="term" value="F:ATP binding"/>
    <property type="evidence" value="ECO:0007669"/>
    <property type="project" value="UniProtKB-KW"/>
</dbReference>
<dbReference type="PANTHER" id="PTHR24106">
    <property type="entry name" value="NACHT, LRR AND CARD DOMAINS-CONTAINING"/>
    <property type="match status" value="1"/>
</dbReference>
<keyword evidence="5" id="KW-0547">Nucleotide-binding</keyword>
<dbReference type="InterPro" id="IPR032675">
    <property type="entry name" value="LRR_dom_sf"/>
</dbReference>